<proteinExistence type="predicted"/>
<dbReference type="EMBL" id="VSSQ01054995">
    <property type="protein sequence ID" value="MPN08905.1"/>
    <property type="molecule type" value="Genomic_DNA"/>
</dbReference>
<organism evidence="1">
    <name type="scientific">bioreactor metagenome</name>
    <dbReference type="NCBI Taxonomy" id="1076179"/>
    <lineage>
        <taxon>unclassified sequences</taxon>
        <taxon>metagenomes</taxon>
        <taxon>ecological metagenomes</taxon>
    </lineage>
</organism>
<dbReference type="AlphaFoldDB" id="A0A645F3I7"/>
<reference evidence="1" key="1">
    <citation type="submission" date="2019-08" db="EMBL/GenBank/DDBJ databases">
        <authorList>
            <person name="Kucharzyk K."/>
            <person name="Murdoch R.W."/>
            <person name="Higgins S."/>
            <person name="Loffler F."/>
        </authorList>
    </citation>
    <scope>NUCLEOTIDE SEQUENCE</scope>
</reference>
<accession>A0A645F3I7</accession>
<evidence type="ECO:0000313" key="1">
    <source>
        <dbReference type="EMBL" id="MPN08905.1"/>
    </source>
</evidence>
<protein>
    <submittedName>
        <fullName evidence="1">Uncharacterized protein</fullName>
    </submittedName>
</protein>
<gene>
    <name evidence="1" type="ORF">SDC9_156193</name>
</gene>
<comment type="caution">
    <text evidence="1">The sequence shown here is derived from an EMBL/GenBank/DDBJ whole genome shotgun (WGS) entry which is preliminary data.</text>
</comment>
<name>A0A645F3I7_9ZZZZ</name>
<sequence>MQLITGWPQRSRFSKQAVPESVYILAPVTDLMIHQTFRLNTVNPGRYFIQRVPGNLPILGIDRYYTDRIGSFIPDLILIECHHPVGLQIIIHFKAEIGHSGRENSVKIQITGQIIK</sequence>